<accession>A0A0G4HYX4</accession>
<feature type="compositionally biased region" description="Acidic residues" evidence="1">
    <location>
        <begin position="308"/>
        <end position="324"/>
    </location>
</feature>
<dbReference type="EMBL" id="CDMZ01004442">
    <property type="protein sequence ID" value="CEM49753.1"/>
    <property type="molecule type" value="Genomic_DNA"/>
</dbReference>
<proteinExistence type="predicted"/>
<evidence type="ECO:0000256" key="1">
    <source>
        <dbReference type="SAM" id="MobiDB-lite"/>
    </source>
</evidence>
<dbReference type="VEuPathDB" id="CryptoDB:Cvel_33748"/>
<gene>
    <name evidence="2" type="ORF">Cvel_33748</name>
</gene>
<protein>
    <submittedName>
        <fullName evidence="2">Uncharacterized protein</fullName>
    </submittedName>
</protein>
<feature type="region of interest" description="Disordered" evidence="1">
    <location>
        <begin position="253"/>
        <end position="394"/>
    </location>
</feature>
<feature type="region of interest" description="Disordered" evidence="1">
    <location>
        <begin position="1"/>
        <end position="24"/>
    </location>
</feature>
<dbReference type="AlphaFoldDB" id="A0A0G4HYX4"/>
<feature type="compositionally biased region" description="Low complexity" evidence="1">
    <location>
        <begin position="213"/>
        <end position="225"/>
    </location>
</feature>
<feature type="non-terminal residue" evidence="2">
    <location>
        <position position="475"/>
    </location>
</feature>
<organism evidence="2">
    <name type="scientific">Chromera velia CCMP2878</name>
    <dbReference type="NCBI Taxonomy" id="1169474"/>
    <lineage>
        <taxon>Eukaryota</taxon>
        <taxon>Sar</taxon>
        <taxon>Alveolata</taxon>
        <taxon>Colpodellida</taxon>
        <taxon>Chromeraceae</taxon>
        <taxon>Chromera</taxon>
    </lineage>
</organism>
<name>A0A0G4HYX4_9ALVE</name>
<feature type="compositionally biased region" description="Basic and acidic residues" evidence="1">
    <location>
        <begin position="264"/>
        <end position="276"/>
    </location>
</feature>
<feature type="compositionally biased region" description="Gly residues" evidence="1">
    <location>
        <begin position="202"/>
        <end position="212"/>
    </location>
</feature>
<dbReference type="PhylomeDB" id="A0A0G4HYX4"/>
<feature type="region of interest" description="Disordered" evidence="1">
    <location>
        <begin position="38"/>
        <end position="226"/>
    </location>
</feature>
<feature type="compositionally biased region" description="Basic and acidic residues" evidence="1">
    <location>
        <begin position="366"/>
        <end position="387"/>
    </location>
</feature>
<sequence length="475" mass="51314">MSLHPTQLVPPQPGQQAHAGAWFPLGGQGGNNLVAHITNGNIPDSLPDLLPRPTGQDSQDGEQEDVVMGGSAEGDRRTTETDGGVAAANRQPPPRPHPTQFLGFDVNGRCPMSEVESVDGEESEREAPPTARSKAPPSNRATGELVLENPDSSVRGPQGKRKRPTGRHTEDRWENPILSATAPSNEEKARGRPKAQPDGRSAAGGGRGGGSGSNSSSSSTSSSSNPAVAVVAIAANYGQVSLLGRPQEKPLSQIFQMLHGGNWGRRERGDRMQTDHDTEEETEDELQGEGRADIEAEEEEERERREEGEGEPSDGGSDIDDLTDLLERREWGEEPPEGQQGVRRRAGRGAGSQPAVSLRVALSVEGAREGREEGGGGGEREGNRANGEEEEPDVTIEEWEEKWKFWNSVDLEAGALDDLDIPTDKHISATLHPTLLAILEECTQRIQSDDLAVAERGWKVLFYFPSLFLRVDRRG</sequence>
<feature type="compositionally biased region" description="Acidic residues" evidence="1">
    <location>
        <begin position="277"/>
        <end position="287"/>
    </location>
</feature>
<evidence type="ECO:0000313" key="2">
    <source>
        <dbReference type="EMBL" id="CEM49753.1"/>
    </source>
</evidence>
<reference evidence="2" key="1">
    <citation type="submission" date="2014-11" db="EMBL/GenBank/DDBJ databases">
        <authorList>
            <person name="Otto D Thomas"/>
            <person name="Naeem Raeece"/>
        </authorList>
    </citation>
    <scope>NUCLEOTIDE SEQUENCE</scope>
</reference>